<dbReference type="Proteomes" id="UP001589775">
    <property type="component" value="Unassembled WGS sequence"/>
</dbReference>
<evidence type="ECO:0000313" key="3">
    <source>
        <dbReference type="Proteomes" id="UP001589775"/>
    </source>
</evidence>
<evidence type="ECO:0000313" key="2">
    <source>
        <dbReference type="EMBL" id="MFC0242492.1"/>
    </source>
</evidence>
<evidence type="ECO:0000259" key="1">
    <source>
        <dbReference type="Pfam" id="PF12680"/>
    </source>
</evidence>
<proteinExistence type="predicted"/>
<dbReference type="InterPro" id="IPR037401">
    <property type="entry name" value="SnoaL-like"/>
</dbReference>
<keyword evidence="3" id="KW-1185">Reference proteome</keyword>
<organism evidence="2 3">
    <name type="scientific">Rhodopseudomonas telluris</name>
    <dbReference type="NCBI Taxonomy" id="644215"/>
    <lineage>
        <taxon>Bacteria</taxon>
        <taxon>Pseudomonadati</taxon>
        <taxon>Pseudomonadota</taxon>
        <taxon>Alphaproteobacteria</taxon>
        <taxon>Hyphomicrobiales</taxon>
        <taxon>Nitrobacteraceae</taxon>
        <taxon>Rhodopseudomonas</taxon>
    </lineage>
</organism>
<dbReference type="EMBL" id="JBHLWM010000008">
    <property type="protein sequence ID" value="MFC0242492.1"/>
    <property type="molecule type" value="Genomic_DNA"/>
</dbReference>
<accession>A0ABV6EW88</accession>
<dbReference type="InterPro" id="IPR032710">
    <property type="entry name" value="NTF2-like_dom_sf"/>
</dbReference>
<name>A0ABV6EW88_9BRAD</name>
<dbReference type="RefSeq" id="WP_378390519.1">
    <property type="nucleotide sequence ID" value="NZ_JBHLWM010000008.1"/>
</dbReference>
<feature type="domain" description="SnoaL-like" evidence="1">
    <location>
        <begin position="10"/>
        <end position="98"/>
    </location>
</feature>
<sequence length="109" mass="11910">MAVELPKAIAEYFAADKQQPAEAVSHCFTEDAVVRDEGITNAGRSAIRQWKADTSQKYTYTSEPVAIAREGDRTIVTSHLVGNFPGSPLDLRYVFVLEGEKIAALEIAP</sequence>
<dbReference type="Gene3D" id="3.10.450.50">
    <property type="match status" value="1"/>
</dbReference>
<dbReference type="SUPFAM" id="SSF54427">
    <property type="entry name" value="NTF2-like"/>
    <property type="match status" value="1"/>
</dbReference>
<dbReference type="Pfam" id="PF12680">
    <property type="entry name" value="SnoaL_2"/>
    <property type="match status" value="1"/>
</dbReference>
<gene>
    <name evidence="2" type="ORF">ACFFJ6_18515</name>
</gene>
<comment type="caution">
    <text evidence="2">The sequence shown here is derived from an EMBL/GenBank/DDBJ whole genome shotgun (WGS) entry which is preliminary data.</text>
</comment>
<protein>
    <submittedName>
        <fullName evidence="2">Nuclear transport factor 2 family protein</fullName>
    </submittedName>
</protein>
<reference evidence="2 3" key="1">
    <citation type="submission" date="2024-09" db="EMBL/GenBank/DDBJ databases">
        <authorList>
            <person name="Sun Q."/>
            <person name="Mori K."/>
        </authorList>
    </citation>
    <scope>NUCLEOTIDE SEQUENCE [LARGE SCALE GENOMIC DNA]</scope>
    <source>
        <strain evidence="2 3">KCTC 23279</strain>
    </source>
</reference>